<gene>
    <name evidence="3" type="ORF">NIIDNTM18_13650</name>
</gene>
<reference evidence="3 4" key="1">
    <citation type="submission" date="2020-07" db="EMBL/GenBank/DDBJ databases">
        <title>Complete genome sequence of Mycolicibacterium litorale like strain isolated from cardiac implantable electronic device infection.</title>
        <authorList>
            <person name="Fukano H."/>
            <person name="Miyama H."/>
            <person name="Hoshino Y."/>
        </authorList>
    </citation>
    <scope>NUCLEOTIDE SEQUENCE [LARGE SCALE GENOMIC DNA]</scope>
    <source>
        <strain evidence="3 4">NIIDNTM18</strain>
    </source>
</reference>
<evidence type="ECO:0000256" key="1">
    <source>
        <dbReference type="SAM" id="Phobius"/>
    </source>
</evidence>
<dbReference type="Proteomes" id="UP000515734">
    <property type="component" value="Chromosome"/>
</dbReference>
<organism evidence="3 4">
    <name type="scientific">Mycolicibacterium litorale</name>
    <dbReference type="NCBI Taxonomy" id="758802"/>
    <lineage>
        <taxon>Bacteria</taxon>
        <taxon>Bacillati</taxon>
        <taxon>Actinomycetota</taxon>
        <taxon>Actinomycetes</taxon>
        <taxon>Mycobacteriales</taxon>
        <taxon>Mycobacteriaceae</taxon>
        <taxon>Mycolicibacterium</taxon>
    </lineage>
</organism>
<evidence type="ECO:0000313" key="3">
    <source>
        <dbReference type="EMBL" id="BCI52087.1"/>
    </source>
</evidence>
<dbReference type="InterPro" id="IPR045679">
    <property type="entry name" value="DUF6199"/>
</dbReference>
<keyword evidence="1" id="KW-0472">Membrane</keyword>
<keyword evidence="1" id="KW-1133">Transmembrane helix</keyword>
<dbReference type="AlphaFoldDB" id="A0A6S6P3W5"/>
<proteinExistence type="predicted"/>
<feature type="transmembrane region" description="Helical" evidence="1">
    <location>
        <begin position="49"/>
        <end position="70"/>
    </location>
</feature>
<feature type="domain" description="DUF6199" evidence="2">
    <location>
        <begin position="8"/>
        <end position="64"/>
    </location>
</feature>
<accession>A0A6S6P3W5</accession>
<protein>
    <recommendedName>
        <fullName evidence="2">DUF6199 domain-containing protein</fullName>
    </recommendedName>
</protein>
<keyword evidence="1" id="KW-0812">Transmembrane</keyword>
<feature type="transmembrane region" description="Helical" evidence="1">
    <location>
        <begin position="6"/>
        <end position="28"/>
    </location>
</feature>
<dbReference type="RefSeq" id="WP_185294963.1">
    <property type="nucleotide sequence ID" value="NZ_AP023287.1"/>
</dbReference>
<name>A0A6S6P3W5_9MYCO</name>
<sequence>MGSGVLIIVVGVAVGALMIAAPEGIWWATQSWKFRNPKANEPSDAAYSMTRFGGVVFIVIALGLGGTILADGADKKADDRAQQEQEAAEAAFVPPPPDNRGGLPVVGYFAEPVPKGIAVSLYYLAPADSNSAQMRAMARSMGAVDISYPCYSSPRQATDSDGRITFNTELVWAPEHLRDLDRADSCRMGRRHRVERVSLGPLPTLPPIVTDMPIANLDGTEIAPAAPGNAVPRLAEKPHINPNGSRPTFHNRGRIPIVGYQLRTAIQTPGERVLGITYLRPKDADTHPGDIGQPRMGCEVVPTITGLGTDTVTVDLWLYWSNPSGSYDDEADERCVIDGDWAQPANTNWTQLTGNPTVLTNGPVSAPDGTVILPAAPGNRVP</sequence>
<dbReference type="Pfam" id="PF19701">
    <property type="entry name" value="DUF6199"/>
    <property type="match status" value="1"/>
</dbReference>
<evidence type="ECO:0000259" key="2">
    <source>
        <dbReference type="Pfam" id="PF19701"/>
    </source>
</evidence>
<dbReference type="EMBL" id="AP023287">
    <property type="protein sequence ID" value="BCI52087.1"/>
    <property type="molecule type" value="Genomic_DNA"/>
</dbReference>
<evidence type="ECO:0000313" key="4">
    <source>
        <dbReference type="Proteomes" id="UP000515734"/>
    </source>
</evidence>